<sequence length="174" mass="20079">MKKSHYQKSQLITNDYLGCELGDKYYRENNVVKMNRLLCKAMNRGHLVYLYELLDNPDLEELTEVLHELKSQEVFYARMSFDHKVLLVILTDKGADFALGVVNSVSTDYTLIYQNSLNADDTDLEEVAFNLYQLCIHVPDTFSHKAKRFSSTNLADNDKNLSLVFKKQGVIQTQ</sequence>
<proteinExistence type="predicted"/>
<gene>
    <name evidence="1" type="ORF">EXU28_18420</name>
</gene>
<reference evidence="1 2" key="1">
    <citation type="submission" date="2019-02" db="EMBL/GenBank/DDBJ databases">
        <title>The Batch Genome Submission of Acinetobacter spp. strains.</title>
        <authorList>
            <person name="Qin J."/>
            <person name="Hu Y."/>
            <person name="Ye H."/>
            <person name="Wei L."/>
            <person name="Feng Y."/>
            <person name="Zong Z."/>
        </authorList>
    </citation>
    <scope>NUCLEOTIDE SEQUENCE [LARGE SCALE GENOMIC DNA]</scope>
    <source>
        <strain evidence="1 2">WCHAW060049</strain>
    </source>
</reference>
<organism evidence="1 2">
    <name type="scientific">Acinetobacter wuhouensis</name>
    <dbReference type="NCBI Taxonomy" id="1879050"/>
    <lineage>
        <taxon>Bacteria</taxon>
        <taxon>Pseudomonadati</taxon>
        <taxon>Pseudomonadota</taxon>
        <taxon>Gammaproteobacteria</taxon>
        <taxon>Moraxellales</taxon>
        <taxon>Moraxellaceae</taxon>
        <taxon>Acinetobacter</taxon>
    </lineage>
</organism>
<accession>A0A4Q7AFZ2</accession>
<comment type="caution">
    <text evidence="1">The sequence shown here is derived from an EMBL/GenBank/DDBJ whole genome shotgun (WGS) entry which is preliminary data.</text>
</comment>
<protein>
    <submittedName>
        <fullName evidence="1">Uncharacterized protein</fullName>
    </submittedName>
</protein>
<dbReference type="RefSeq" id="WP_130169001.1">
    <property type="nucleotide sequence ID" value="NZ_SGSQ01000049.1"/>
</dbReference>
<dbReference type="Proteomes" id="UP000293863">
    <property type="component" value="Unassembled WGS sequence"/>
</dbReference>
<dbReference type="EMBL" id="SGSQ01000049">
    <property type="protein sequence ID" value="RZG42887.1"/>
    <property type="molecule type" value="Genomic_DNA"/>
</dbReference>
<evidence type="ECO:0000313" key="2">
    <source>
        <dbReference type="Proteomes" id="UP000293863"/>
    </source>
</evidence>
<keyword evidence="2" id="KW-1185">Reference proteome</keyword>
<evidence type="ECO:0000313" key="1">
    <source>
        <dbReference type="EMBL" id="RZG42887.1"/>
    </source>
</evidence>
<dbReference type="AlphaFoldDB" id="A0A4Q7AFZ2"/>
<name>A0A4Q7AFZ2_9GAMM</name>